<proteinExistence type="predicted"/>
<gene>
    <name evidence="2" type="ORF">UFOVP254_15</name>
    <name evidence="1" type="ORF">UFOVP76_38</name>
</gene>
<dbReference type="EMBL" id="LR796204">
    <property type="protein sequence ID" value="CAB4127028.1"/>
    <property type="molecule type" value="Genomic_DNA"/>
</dbReference>
<reference evidence="1" key="1">
    <citation type="submission" date="2020-04" db="EMBL/GenBank/DDBJ databases">
        <authorList>
            <person name="Chiriac C."/>
            <person name="Salcher M."/>
            <person name="Ghai R."/>
            <person name="Kavagutti S V."/>
        </authorList>
    </citation>
    <scope>NUCLEOTIDE SEQUENCE</scope>
</reference>
<accession>A0A6J5KX14</accession>
<organism evidence="1">
    <name type="scientific">uncultured Caudovirales phage</name>
    <dbReference type="NCBI Taxonomy" id="2100421"/>
    <lineage>
        <taxon>Viruses</taxon>
        <taxon>Duplodnaviria</taxon>
        <taxon>Heunggongvirae</taxon>
        <taxon>Uroviricota</taxon>
        <taxon>Caudoviricetes</taxon>
        <taxon>Peduoviridae</taxon>
        <taxon>Maltschvirus</taxon>
        <taxon>Maltschvirus maltsch</taxon>
    </lineage>
</organism>
<name>A0A6J5KX14_9CAUD</name>
<sequence length="91" mass="10260">MKNWVCTFSGDMYEKGTGHCPDCGVTLVPLEQELSEAEKIAPPQRTWVGLTDEEIYSVLDNLQVMHHRPPTTDSRVIFALAIEAKLKEKNT</sequence>
<evidence type="ECO:0000313" key="2">
    <source>
        <dbReference type="EMBL" id="CAB4132914.1"/>
    </source>
</evidence>
<dbReference type="EMBL" id="LR796269">
    <property type="protein sequence ID" value="CAB4132914.1"/>
    <property type="molecule type" value="Genomic_DNA"/>
</dbReference>
<protein>
    <submittedName>
        <fullName evidence="1">Uncharacterized protein</fullName>
    </submittedName>
</protein>
<evidence type="ECO:0000313" key="1">
    <source>
        <dbReference type="EMBL" id="CAB4127028.1"/>
    </source>
</evidence>